<organism evidence="1 2">
    <name type="scientific">Streptomyces viridiviolaceus</name>
    <dbReference type="NCBI Taxonomy" id="68282"/>
    <lineage>
        <taxon>Bacteria</taxon>
        <taxon>Bacillati</taxon>
        <taxon>Actinomycetota</taxon>
        <taxon>Actinomycetes</taxon>
        <taxon>Kitasatosporales</taxon>
        <taxon>Streptomycetaceae</taxon>
        <taxon>Streptomyces</taxon>
    </lineage>
</organism>
<evidence type="ECO:0000313" key="1">
    <source>
        <dbReference type="EMBL" id="MFC7014512.1"/>
    </source>
</evidence>
<gene>
    <name evidence="1" type="ORF">ACFQMH_22905</name>
</gene>
<dbReference type="RefSeq" id="WP_189875938.1">
    <property type="nucleotide sequence ID" value="NZ_BMWA01000018.1"/>
</dbReference>
<keyword evidence="2" id="KW-1185">Reference proteome</keyword>
<dbReference type="Proteomes" id="UP001596409">
    <property type="component" value="Unassembled WGS sequence"/>
</dbReference>
<sequence>MPDLFPRVPAAADVHLHGRTVSIQPLLQQPVGRRRPVMNAALPLAFSLLGYGDGLPYLVEGEGEPGLQGAETGQLEISSATGVASVGDSAIVGHRAAAR</sequence>
<protein>
    <submittedName>
        <fullName evidence="1">Uncharacterized protein</fullName>
    </submittedName>
</protein>
<evidence type="ECO:0000313" key="2">
    <source>
        <dbReference type="Proteomes" id="UP001596409"/>
    </source>
</evidence>
<dbReference type="EMBL" id="JBHSYM010000049">
    <property type="protein sequence ID" value="MFC7014512.1"/>
    <property type="molecule type" value="Genomic_DNA"/>
</dbReference>
<reference evidence="2" key="1">
    <citation type="journal article" date="2019" name="Int. J. Syst. Evol. Microbiol.">
        <title>The Global Catalogue of Microorganisms (GCM) 10K type strain sequencing project: providing services to taxonomists for standard genome sequencing and annotation.</title>
        <authorList>
            <consortium name="The Broad Institute Genomics Platform"/>
            <consortium name="The Broad Institute Genome Sequencing Center for Infectious Disease"/>
            <person name="Wu L."/>
            <person name="Ma J."/>
        </authorList>
    </citation>
    <scope>NUCLEOTIDE SEQUENCE [LARGE SCALE GENOMIC DNA]</scope>
    <source>
        <strain evidence="2">JCM 4855</strain>
    </source>
</reference>
<proteinExistence type="predicted"/>
<accession>A0ABW2E728</accession>
<name>A0ABW2E728_9ACTN</name>
<comment type="caution">
    <text evidence="1">The sequence shown here is derived from an EMBL/GenBank/DDBJ whole genome shotgun (WGS) entry which is preliminary data.</text>
</comment>